<dbReference type="PANTHER" id="PTHR41813">
    <property type="entry name" value="REGULATOR PAB1642, PUTATIVE (AFU_ORTHOLOGUE AFUA_3G11955)-RELATED"/>
    <property type="match status" value="1"/>
</dbReference>
<name>A0A9P4J9C3_9PEZI</name>
<dbReference type="InterPro" id="IPR004305">
    <property type="entry name" value="Thiaminase-2/PQQC"/>
</dbReference>
<dbReference type="CDD" id="cd19357">
    <property type="entry name" value="TenA_E_At3g16990-like"/>
    <property type="match status" value="1"/>
</dbReference>
<evidence type="ECO:0000313" key="3">
    <source>
        <dbReference type="Proteomes" id="UP000799439"/>
    </source>
</evidence>
<proteinExistence type="predicted"/>
<reference evidence="2" key="1">
    <citation type="journal article" date="2020" name="Stud. Mycol.">
        <title>101 Dothideomycetes genomes: a test case for predicting lifestyles and emergence of pathogens.</title>
        <authorList>
            <person name="Haridas S."/>
            <person name="Albert R."/>
            <person name="Binder M."/>
            <person name="Bloem J."/>
            <person name="Labutti K."/>
            <person name="Salamov A."/>
            <person name="Andreopoulos B."/>
            <person name="Baker S."/>
            <person name="Barry K."/>
            <person name="Bills G."/>
            <person name="Bluhm B."/>
            <person name="Cannon C."/>
            <person name="Castanera R."/>
            <person name="Culley D."/>
            <person name="Daum C."/>
            <person name="Ezra D."/>
            <person name="Gonzalez J."/>
            <person name="Henrissat B."/>
            <person name="Kuo A."/>
            <person name="Liang C."/>
            <person name="Lipzen A."/>
            <person name="Lutzoni F."/>
            <person name="Magnuson J."/>
            <person name="Mondo S."/>
            <person name="Nolan M."/>
            <person name="Ohm R."/>
            <person name="Pangilinan J."/>
            <person name="Park H.-J."/>
            <person name="Ramirez L."/>
            <person name="Alfaro M."/>
            <person name="Sun H."/>
            <person name="Tritt A."/>
            <person name="Yoshinaga Y."/>
            <person name="Zwiers L.-H."/>
            <person name="Turgeon B."/>
            <person name="Goodwin S."/>
            <person name="Spatafora J."/>
            <person name="Crous P."/>
            <person name="Grigoriev I."/>
        </authorList>
    </citation>
    <scope>NUCLEOTIDE SEQUENCE</scope>
    <source>
        <strain evidence="2">CBS 260.36</strain>
    </source>
</reference>
<feature type="domain" description="Thiaminase-2/PQQC" evidence="1">
    <location>
        <begin position="19"/>
        <end position="234"/>
    </location>
</feature>
<protein>
    <submittedName>
        <fullName evidence="2">Heme oxygenase-like protein</fullName>
    </submittedName>
</protein>
<evidence type="ECO:0000313" key="2">
    <source>
        <dbReference type="EMBL" id="KAF2157456.1"/>
    </source>
</evidence>
<gene>
    <name evidence="2" type="ORF">K461DRAFT_289771</name>
</gene>
<organism evidence="2 3">
    <name type="scientific">Myriangium duriaei CBS 260.36</name>
    <dbReference type="NCBI Taxonomy" id="1168546"/>
    <lineage>
        <taxon>Eukaryota</taxon>
        <taxon>Fungi</taxon>
        <taxon>Dikarya</taxon>
        <taxon>Ascomycota</taxon>
        <taxon>Pezizomycotina</taxon>
        <taxon>Dothideomycetes</taxon>
        <taxon>Dothideomycetidae</taxon>
        <taxon>Myriangiales</taxon>
        <taxon>Myriangiaceae</taxon>
        <taxon>Myriangium</taxon>
    </lineage>
</organism>
<dbReference type="Gene3D" id="1.20.910.10">
    <property type="entry name" value="Heme oxygenase-like"/>
    <property type="match status" value="1"/>
</dbReference>
<dbReference type="EMBL" id="ML996081">
    <property type="protein sequence ID" value="KAF2157456.1"/>
    <property type="molecule type" value="Genomic_DNA"/>
</dbReference>
<dbReference type="Proteomes" id="UP000799439">
    <property type="component" value="Unassembled WGS sequence"/>
</dbReference>
<evidence type="ECO:0000259" key="1">
    <source>
        <dbReference type="Pfam" id="PF03070"/>
    </source>
</evidence>
<dbReference type="InterPro" id="IPR053261">
    <property type="entry name" value="Polyketide-peptide_reg"/>
</dbReference>
<comment type="caution">
    <text evidence="2">The sequence shown here is derived from an EMBL/GenBank/DDBJ whole genome shotgun (WGS) entry which is preliminary data.</text>
</comment>
<accession>A0A9P4J9C3</accession>
<dbReference type="PANTHER" id="PTHR41813:SF2">
    <property type="entry name" value="REGULATOR PAB1642, PUTATIVE (AFU_ORTHOLOGUE AFUA_3G11955)-RELATED"/>
    <property type="match status" value="1"/>
</dbReference>
<dbReference type="InterPro" id="IPR016084">
    <property type="entry name" value="Haem_Oase-like_multi-hlx"/>
</dbReference>
<dbReference type="SUPFAM" id="SSF48613">
    <property type="entry name" value="Heme oxygenase-like"/>
    <property type="match status" value="1"/>
</dbReference>
<dbReference type="AlphaFoldDB" id="A0A9P4J9C3"/>
<dbReference type="OrthoDB" id="37730at2759"/>
<dbReference type="Pfam" id="PF03070">
    <property type="entry name" value="TENA_THI-4"/>
    <property type="match status" value="1"/>
</dbReference>
<keyword evidence="3" id="KW-1185">Reference proteome</keyword>
<sequence>MGARFTDELLALDKTAFEAATQHPWLRLIGQGKLPADAQLAWLEQDRLYALSYVSFIGGLLGKVSIPTVSDRESTLEWRIADTLINALIGIKRELAMFEEILRDNYGWGRDNAALQVEEPTKRYQQLFAHASGHGCPLMVGLTVLWATEKCYLEAWKFARQQQPDKAAQNRDKDVIRRVLIPNWTSEEFQGFVDTLRDLVDEYATGPEATTDKTTEIESLWRRLLDIERAFWPDVNES</sequence>
<dbReference type="GO" id="GO:0006772">
    <property type="term" value="P:thiamine metabolic process"/>
    <property type="evidence" value="ECO:0007669"/>
    <property type="project" value="UniProtKB-ARBA"/>
</dbReference>